<gene>
    <name evidence="2" type="ORF">TPAR_07184</name>
</gene>
<keyword evidence="2" id="KW-0808">Transferase</keyword>
<name>A0A2S4KQY8_9HYPO</name>
<dbReference type="AlphaFoldDB" id="A0A2S4KQY8"/>
<protein>
    <submittedName>
        <fullName evidence="2">25S rRNA (Uridine(2843)-N(3))-methyltransferase</fullName>
    </submittedName>
</protein>
<feature type="region of interest" description="Disordered" evidence="1">
    <location>
        <begin position="1"/>
        <end position="41"/>
    </location>
</feature>
<feature type="compositionally biased region" description="Low complexity" evidence="1">
    <location>
        <begin position="13"/>
        <end position="39"/>
    </location>
</feature>
<dbReference type="GO" id="GO:0008168">
    <property type="term" value="F:methyltransferase activity"/>
    <property type="evidence" value="ECO:0007669"/>
    <property type="project" value="UniProtKB-KW"/>
</dbReference>
<evidence type="ECO:0000256" key="1">
    <source>
        <dbReference type="SAM" id="MobiDB-lite"/>
    </source>
</evidence>
<dbReference type="OrthoDB" id="6419443at2759"/>
<proteinExistence type="predicted"/>
<organism evidence="2 3">
    <name type="scientific">Tolypocladium paradoxum</name>
    <dbReference type="NCBI Taxonomy" id="94208"/>
    <lineage>
        <taxon>Eukaryota</taxon>
        <taxon>Fungi</taxon>
        <taxon>Dikarya</taxon>
        <taxon>Ascomycota</taxon>
        <taxon>Pezizomycotina</taxon>
        <taxon>Sordariomycetes</taxon>
        <taxon>Hypocreomycetidae</taxon>
        <taxon>Hypocreales</taxon>
        <taxon>Ophiocordycipitaceae</taxon>
        <taxon>Tolypocladium</taxon>
    </lineage>
</organism>
<dbReference type="GO" id="GO:0032259">
    <property type="term" value="P:methylation"/>
    <property type="evidence" value="ECO:0007669"/>
    <property type="project" value="UniProtKB-KW"/>
</dbReference>
<feature type="compositionally biased region" description="Basic residues" evidence="1">
    <location>
        <begin position="1"/>
        <end position="12"/>
    </location>
</feature>
<dbReference type="EMBL" id="PKSG01000826">
    <property type="protein sequence ID" value="POR32595.1"/>
    <property type="molecule type" value="Genomic_DNA"/>
</dbReference>
<evidence type="ECO:0000313" key="2">
    <source>
        <dbReference type="EMBL" id="POR32595.1"/>
    </source>
</evidence>
<reference evidence="2 3" key="1">
    <citation type="submission" date="2018-01" db="EMBL/GenBank/DDBJ databases">
        <title>Harnessing the power of phylogenomics to disentangle the directionality and signatures of interkingdom host jumping in the parasitic fungal genus Tolypocladium.</title>
        <authorList>
            <person name="Quandt C.A."/>
            <person name="Patterson W."/>
            <person name="Spatafora J.W."/>
        </authorList>
    </citation>
    <scope>NUCLEOTIDE SEQUENCE [LARGE SCALE GENOMIC DNA]</scope>
    <source>
        <strain evidence="2 3">NRBC 100945</strain>
    </source>
</reference>
<comment type="caution">
    <text evidence="2">The sequence shown here is derived from an EMBL/GenBank/DDBJ whole genome shotgun (WGS) entry which is preliminary data.</text>
</comment>
<keyword evidence="3" id="KW-1185">Reference proteome</keyword>
<dbReference type="InterPro" id="IPR021463">
    <property type="entry name" value="Methyltransf_34"/>
</dbReference>
<dbReference type="Proteomes" id="UP000237481">
    <property type="component" value="Unassembled WGS sequence"/>
</dbReference>
<sequence>MASKTTPKRTPKRTPAASSKPSKAAQQQQAAASSSAAPSVLQHTKDQQRLLNVFSDAFSNVLSSEAFPTLLREIKQALFSRDFAAAFGREDYLEAYAARWGPTRALCYATVFLAVGDYVHQTLVPHHEPATAGAVEHDQEDAAQTSVKDALNAKRLRMLSIGGCAAEHVAFASYIRDTSSQGTLTLVDSAPWSRVASLLQNQLTAAPRLSKYASAAAKASNQPLLVESQLSLTLSQGDALSLGKDKLAELVGTEPLVVTLLFTLNELYTDGGIGQTTKFLRLLGEVLPQGSLLLVVDSPGSYSEAAVGKEKKRYPMQWLLSHTLLETETPGYAWERLESQDSVWFRLPEGLSYPIQLENMRYQMHLYRIHKT</sequence>
<accession>A0A2S4KQY8</accession>
<evidence type="ECO:0000313" key="3">
    <source>
        <dbReference type="Proteomes" id="UP000237481"/>
    </source>
</evidence>
<dbReference type="STRING" id="94208.A0A2S4KQY8"/>
<dbReference type="Pfam" id="PF11312">
    <property type="entry name" value="Methyltransf_34"/>
    <property type="match status" value="1"/>
</dbReference>
<keyword evidence="2" id="KW-0489">Methyltransferase</keyword>